<sequence>MTKLSLLYVVLVALADMAFQLCTARPLNPFVRYYEPLSYQPVNVTGKARWKRSASREHRYTHSVEFTFRAHKREFRLRLARDRSSFSDDFLLVTRHGSIDADLDHIYSGYVVGADHSRVTGAVIDGVFTGRIVLSSDEEFYVERAARFLTVSQPRAFHSVIYSARDVTMGDSAMCGVGGIGQTDTHANLHQHREYFSKQISTVSDEKRGSGSHSLPSVNQAKLLQQHTALSAGIAKHRRRGLTYEPFKRVCHLTINVDHLLFEAVLQDVEGDVVRAYDTVTAMVASHAASASEIFGATDFLGITGISFAVQRVQINDSSACEGQRQRTNPFCRENLDAIHLLARLALSDYSAYCASYLWTHRNFPGGLLGVAYMAEGGGFPGGICEPYQRTGEGEGGLRLSAFASLNTGIVTFQNHNGRVPQRVTEITFAHELGHNFGSPHDFPAECVPGGVDGNYVMFANAQTGSAPNNRKFSPCSVANISIVLDEMFTGEGTRPNCFQEPAAPFCGNMIREETEECDCGYDRSDCLDKCCYPRKHPKRCTLRAGAKCSGMNSECPPSAWKPDGTLCNRGTQLCEAGECQHSVCRRYNLNQCFLTGPDRTPEQMCLIACQEDREHSACSPASAISAGKMPGSECLEACNFKRMKDFCHRRMEPGAACADLRGYCDAFRRCRFIDAHSSLARLRWLTFGPPVFVDVLAKYWYLTFLCLALISAVTVAIIRVCAVHMPSSNPLLRPYRKISDSIHHPLDFFKDIAGL</sequence>
<comment type="caution">
    <text evidence="1">The sequence shown here is derived from an EMBL/GenBank/DDBJ whole genome shotgun (WGS) entry which is preliminary data.</text>
</comment>
<proteinExistence type="predicted"/>
<dbReference type="EMBL" id="CM023475">
    <property type="protein sequence ID" value="KAH7944908.1"/>
    <property type="molecule type" value="Genomic_DNA"/>
</dbReference>
<dbReference type="Proteomes" id="UP000821865">
    <property type="component" value="Chromosome 6"/>
</dbReference>
<accession>A0ACB8CIZ8</accession>
<evidence type="ECO:0000313" key="2">
    <source>
        <dbReference type="Proteomes" id="UP000821865"/>
    </source>
</evidence>
<name>A0ACB8CIZ8_DERSI</name>
<reference evidence="1" key="1">
    <citation type="submission" date="2020-05" db="EMBL/GenBank/DDBJ databases">
        <title>Large-scale comparative analyses of tick genomes elucidate their genetic diversity and vector capacities.</title>
        <authorList>
            <person name="Jia N."/>
            <person name="Wang J."/>
            <person name="Shi W."/>
            <person name="Du L."/>
            <person name="Sun Y."/>
            <person name="Zhan W."/>
            <person name="Jiang J."/>
            <person name="Wang Q."/>
            <person name="Zhang B."/>
            <person name="Ji P."/>
            <person name="Sakyi L.B."/>
            <person name="Cui X."/>
            <person name="Yuan T."/>
            <person name="Jiang B."/>
            <person name="Yang W."/>
            <person name="Lam T.T.-Y."/>
            <person name="Chang Q."/>
            <person name="Ding S."/>
            <person name="Wang X."/>
            <person name="Zhu J."/>
            <person name="Ruan X."/>
            <person name="Zhao L."/>
            <person name="Wei J."/>
            <person name="Que T."/>
            <person name="Du C."/>
            <person name="Cheng J."/>
            <person name="Dai P."/>
            <person name="Han X."/>
            <person name="Huang E."/>
            <person name="Gao Y."/>
            <person name="Liu J."/>
            <person name="Shao H."/>
            <person name="Ye R."/>
            <person name="Li L."/>
            <person name="Wei W."/>
            <person name="Wang X."/>
            <person name="Wang C."/>
            <person name="Yang T."/>
            <person name="Huo Q."/>
            <person name="Li W."/>
            <person name="Guo W."/>
            <person name="Chen H."/>
            <person name="Zhou L."/>
            <person name="Ni X."/>
            <person name="Tian J."/>
            <person name="Zhou Y."/>
            <person name="Sheng Y."/>
            <person name="Liu T."/>
            <person name="Pan Y."/>
            <person name="Xia L."/>
            <person name="Li J."/>
            <person name="Zhao F."/>
            <person name="Cao W."/>
        </authorList>
    </citation>
    <scope>NUCLEOTIDE SEQUENCE</scope>
    <source>
        <strain evidence="1">Dsil-2018</strain>
    </source>
</reference>
<gene>
    <name evidence="1" type="ORF">HPB49_001689</name>
</gene>
<organism evidence="1 2">
    <name type="scientific">Dermacentor silvarum</name>
    <name type="common">Tick</name>
    <dbReference type="NCBI Taxonomy" id="543639"/>
    <lineage>
        <taxon>Eukaryota</taxon>
        <taxon>Metazoa</taxon>
        <taxon>Ecdysozoa</taxon>
        <taxon>Arthropoda</taxon>
        <taxon>Chelicerata</taxon>
        <taxon>Arachnida</taxon>
        <taxon>Acari</taxon>
        <taxon>Parasitiformes</taxon>
        <taxon>Ixodida</taxon>
        <taxon>Ixodoidea</taxon>
        <taxon>Ixodidae</taxon>
        <taxon>Rhipicephalinae</taxon>
        <taxon>Dermacentor</taxon>
    </lineage>
</organism>
<protein>
    <submittedName>
        <fullName evidence="1">Uncharacterized protein</fullName>
    </submittedName>
</protein>
<evidence type="ECO:0000313" key="1">
    <source>
        <dbReference type="EMBL" id="KAH7944908.1"/>
    </source>
</evidence>
<keyword evidence="2" id="KW-1185">Reference proteome</keyword>